<dbReference type="Proteomes" id="UP001166004">
    <property type="component" value="Unassembled WGS sequence"/>
</dbReference>
<feature type="transmembrane region" description="Helical" evidence="5">
    <location>
        <begin position="214"/>
        <end position="232"/>
    </location>
</feature>
<feature type="domain" description="EamA" evidence="6">
    <location>
        <begin position="154"/>
        <end position="286"/>
    </location>
</feature>
<organism evidence="7 8">
    <name type="scientific">Pelagibacter ubique</name>
    <dbReference type="NCBI Taxonomy" id="198252"/>
    <lineage>
        <taxon>Bacteria</taxon>
        <taxon>Pseudomonadati</taxon>
        <taxon>Pseudomonadota</taxon>
        <taxon>Alphaproteobacteria</taxon>
        <taxon>Candidatus Pelagibacterales</taxon>
        <taxon>Candidatus Pelagibacteraceae</taxon>
        <taxon>Candidatus Pelagibacter</taxon>
    </lineage>
</organism>
<feature type="transmembrane region" description="Helical" evidence="5">
    <location>
        <begin position="32"/>
        <end position="56"/>
    </location>
</feature>
<evidence type="ECO:0000313" key="8">
    <source>
        <dbReference type="Proteomes" id="UP001166004"/>
    </source>
</evidence>
<dbReference type="InterPro" id="IPR050638">
    <property type="entry name" value="AA-Vitamin_Transporters"/>
</dbReference>
<feature type="transmembrane region" description="Helical" evidence="5">
    <location>
        <begin position="268"/>
        <end position="286"/>
    </location>
</feature>
<evidence type="ECO:0000259" key="6">
    <source>
        <dbReference type="Pfam" id="PF00892"/>
    </source>
</evidence>
<evidence type="ECO:0000256" key="2">
    <source>
        <dbReference type="ARBA" id="ARBA00022692"/>
    </source>
</evidence>
<keyword evidence="4 5" id="KW-0472">Membrane</keyword>
<reference evidence="7 8" key="1">
    <citation type="submission" date="2019-07" db="EMBL/GenBank/DDBJ databases">
        <title>SAR11 Genome Evolution.</title>
        <authorList>
            <person name="Giovannoni S."/>
        </authorList>
    </citation>
    <scope>NUCLEOTIDE SEQUENCE [LARGE SCALE GENOMIC DNA]</scope>
    <source>
        <strain evidence="7 8">HTCC9565</strain>
    </source>
</reference>
<evidence type="ECO:0000313" key="7">
    <source>
        <dbReference type="EMBL" id="NMN67758.1"/>
    </source>
</evidence>
<feature type="transmembrane region" description="Helical" evidence="5">
    <location>
        <begin position="183"/>
        <end position="202"/>
    </location>
</feature>
<evidence type="ECO:0000256" key="1">
    <source>
        <dbReference type="ARBA" id="ARBA00004141"/>
    </source>
</evidence>
<dbReference type="RefSeq" id="WP_169036265.1">
    <property type="nucleotide sequence ID" value="NZ_LANA01000002.1"/>
</dbReference>
<gene>
    <name evidence="7" type="ORF">VP91_00009070</name>
</gene>
<proteinExistence type="predicted"/>
<keyword evidence="8" id="KW-1185">Reference proteome</keyword>
<sequence length="296" mass="33288">MRQPKLIDYTLLVILALIWSSAFFNIKIATESFGPITIAFLRVFFGSIPVLLLCFYKKIKIEAFSKDWYWFAIIGFVNLVLPFFLIAYGVKSVQSNLAAILMSTTPLSSTVLGHFFTRNEKFDFIKTFGILIGFSGIVYLFSDNFLINDNNFFSALMILLGSTCYVVGGVLTLKISNKKNENVTGSILIWALIILIPFVSFIEKPWETTPSMESSISVVYLGLVSTGLAWLLRFKILKNNGLIFQSQVSYLIPLFGIILSYIFLDELITDKVLTSLLAVLVGLYFVKKAGNKKTTF</sequence>
<evidence type="ECO:0000256" key="4">
    <source>
        <dbReference type="ARBA" id="ARBA00023136"/>
    </source>
</evidence>
<keyword evidence="2 5" id="KW-0812">Transmembrane</keyword>
<dbReference type="EMBL" id="LANA01000002">
    <property type="protein sequence ID" value="NMN67758.1"/>
    <property type="molecule type" value="Genomic_DNA"/>
</dbReference>
<evidence type="ECO:0000256" key="3">
    <source>
        <dbReference type="ARBA" id="ARBA00022989"/>
    </source>
</evidence>
<dbReference type="InterPro" id="IPR037185">
    <property type="entry name" value="EmrE-like"/>
</dbReference>
<comment type="caution">
    <text evidence="7">The sequence shown here is derived from an EMBL/GenBank/DDBJ whole genome shotgun (WGS) entry which is preliminary data.</text>
</comment>
<accession>A0ABX1T3Y8</accession>
<protein>
    <submittedName>
        <fullName evidence="7">Drug/metabolite transporter (DMT)-like permease</fullName>
    </submittedName>
</protein>
<feature type="transmembrane region" description="Helical" evidence="5">
    <location>
        <begin position="128"/>
        <end position="146"/>
    </location>
</feature>
<dbReference type="InterPro" id="IPR000620">
    <property type="entry name" value="EamA_dom"/>
</dbReference>
<feature type="transmembrane region" description="Helical" evidence="5">
    <location>
        <begin position="244"/>
        <end position="262"/>
    </location>
</feature>
<dbReference type="Pfam" id="PF00892">
    <property type="entry name" value="EamA"/>
    <property type="match status" value="2"/>
</dbReference>
<feature type="domain" description="EamA" evidence="6">
    <location>
        <begin position="10"/>
        <end position="141"/>
    </location>
</feature>
<dbReference type="SUPFAM" id="SSF103481">
    <property type="entry name" value="Multidrug resistance efflux transporter EmrE"/>
    <property type="match status" value="2"/>
</dbReference>
<dbReference type="PANTHER" id="PTHR32322">
    <property type="entry name" value="INNER MEMBRANE TRANSPORTER"/>
    <property type="match status" value="1"/>
</dbReference>
<name>A0ABX1T3Y8_PELUQ</name>
<comment type="subcellular location">
    <subcellularLocation>
        <location evidence="1">Membrane</location>
        <topology evidence="1">Multi-pass membrane protein</topology>
    </subcellularLocation>
</comment>
<feature type="transmembrane region" description="Helical" evidence="5">
    <location>
        <begin position="7"/>
        <end position="26"/>
    </location>
</feature>
<dbReference type="PANTHER" id="PTHR32322:SF9">
    <property type="entry name" value="AMINO-ACID METABOLITE EFFLUX PUMP-RELATED"/>
    <property type="match status" value="1"/>
</dbReference>
<feature type="transmembrane region" description="Helical" evidence="5">
    <location>
        <begin position="96"/>
        <end position="116"/>
    </location>
</feature>
<keyword evidence="3 5" id="KW-1133">Transmembrane helix</keyword>
<feature type="transmembrane region" description="Helical" evidence="5">
    <location>
        <begin position="152"/>
        <end position="171"/>
    </location>
</feature>
<feature type="transmembrane region" description="Helical" evidence="5">
    <location>
        <begin position="68"/>
        <end position="90"/>
    </location>
</feature>
<evidence type="ECO:0000256" key="5">
    <source>
        <dbReference type="SAM" id="Phobius"/>
    </source>
</evidence>